<dbReference type="Proteomes" id="UP000092482">
    <property type="component" value="Chromosome"/>
</dbReference>
<evidence type="ECO:0000313" key="1">
    <source>
        <dbReference type="EMBL" id="ANS78010.1"/>
    </source>
</evidence>
<dbReference type="EMBL" id="CP014989">
    <property type="protein sequence ID" value="ANS78010.1"/>
    <property type="molecule type" value="Genomic_DNA"/>
</dbReference>
<protein>
    <submittedName>
        <fullName evidence="1">Uncharacterized protein</fullName>
    </submittedName>
</protein>
<dbReference type="AlphaFoldDB" id="A0A1B1N990"/>
<sequence>MDVDQLVGAFVVEVGIRQAWPFLGFCDNREAPSKEARLYLDASWSINDERGPRSGATEDWLVAADDLNGLTVSRATAESDGRLRLDFTGGATLSISAEVASASSGEPWWMSPWRP</sequence>
<reference evidence="1 2" key="1">
    <citation type="submission" date="2016-03" db="EMBL/GenBank/DDBJ databases">
        <title>Shallow-sea hydrothermal system.</title>
        <authorList>
            <person name="Tang K."/>
        </authorList>
    </citation>
    <scope>NUCLEOTIDE SEQUENCE [LARGE SCALE GENOMIC DNA]</scope>
    <source>
        <strain evidence="1 2">JLT9</strain>
    </source>
</reference>
<evidence type="ECO:0000313" key="2">
    <source>
        <dbReference type="Proteomes" id="UP000092482"/>
    </source>
</evidence>
<accession>A0A1B1N990</accession>
<dbReference type="KEGG" id="serj:SGUI_0614"/>
<dbReference type="OrthoDB" id="3297590at2"/>
<name>A0A1B1N990_9MICO</name>
<dbReference type="RefSeq" id="WP_066636110.1">
    <property type="nucleotide sequence ID" value="NZ_CP014989.1"/>
</dbReference>
<keyword evidence="2" id="KW-1185">Reference proteome</keyword>
<organism evidence="1 2">
    <name type="scientific">Serinicoccus hydrothermalis</name>
    <dbReference type="NCBI Taxonomy" id="1758689"/>
    <lineage>
        <taxon>Bacteria</taxon>
        <taxon>Bacillati</taxon>
        <taxon>Actinomycetota</taxon>
        <taxon>Actinomycetes</taxon>
        <taxon>Micrococcales</taxon>
        <taxon>Ornithinimicrobiaceae</taxon>
        <taxon>Serinicoccus</taxon>
    </lineage>
</organism>
<proteinExistence type="predicted"/>
<gene>
    <name evidence="1" type="ORF">SGUI_0614</name>
</gene>